<dbReference type="Gramene" id="ONIVA10G06830.1">
    <property type="protein sequence ID" value="ONIVA10G06830.1"/>
    <property type="gene ID" value="ONIVA10G06830"/>
</dbReference>
<proteinExistence type="predicted"/>
<dbReference type="OMA" id="PRMGGEQ"/>
<dbReference type="EnsemblPlants" id="ONIVA10G06830.1">
    <property type="protein sequence ID" value="ONIVA10G06830.1"/>
    <property type="gene ID" value="ONIVA10G06830"/>
</dbReference>
<dbReference type="AlphaFoldDB" id="A0A0E0IR39"/>
<keyword evidence="1" id="KW-1133">Transmembrane helix</keyword>
<accession>A0A0E0IR39</accession>
<evidence type="ECO:0000256" key="1">
    <source>
        <dbReference type="SAM" id="Phobius"/>
    </source>
</evidence>
<keyword evidence="1" id="KW-0812">Transmembrane</keyword>
<feature type="transmembrane region" description="Helical" evidence="1">
    <location>
        <begin position="96"/>
        <end position="119"/>
    </location>
</feature>
<evidence type="ECO:0000313" key="2">
    <source>
        <dbReference type="EnsemblPlants" id="ONIVA10G06830.1"/>
    </source>
</evidence>
<evidence type="ECO:0000313" key="3">
    <source>
        <dbReference type="Proteomes" id="UP000006591"/>
    </source>
</evidence>
<keyword evidence="3" id="KW-1185">Reference proteome</keyword>
<protein>
    <submittedName>
        <fullName evidence="2">Uncharacterized protein</fullName>
    </submittedName>
</protein>
<reference evidence="2" key="1">
    <citation type="submission" date="2015-04" db="UniProtKB">
        <authorList>
            <consortium name="EnsemblPlants"/>
        </authorList>
    </citation>
    <scope>IDENTIFICATION</scope>
    <source>
        <strain evidence="2">SL10</strain>
    </source>
</reference>
<organism evidence="2">
    <name type="scientific">Oryza nivara</name>
    <name type="common">Indian wild rice</name>
    <name type="synonym">Oryza sativa f. spontanea</name>
    <dbReference type="NCBI Taxonomy" id="4536"/>
    <lineage>
        <taxon>Eukaryota</taxon>
        <taxon>Viridiplantae</taxon>
        <taxon>Streptophyta</taxon>
        <taxon>Embryophyta</taxon>
        <taxon>Tracheophyta</taxon>
        <taxon>Spermatophyta</taxon>
        <taxon>Magnoliopsida</taxon>
        <taxon>Liliopsida</taxon>
        <taxon>Poales</taxon>
        <taxon>Poaceae</taxon>
        <taxon>BOP clade</taxon>
        <taxon>Oryzoideae</taxon>
        <taxon>Oryzeae</taxon>
        <taxon>Oryzinae</taxon>
        <taxon>Oryza</taxon>
    </lineage>
</organism>
<dbReference type="HOGENOM" id="CLU_1790009_0_0_1"/>
<keyword evidence="1" id="KW-0472">Membrane</keyword>
<dbReference type="Proteomes" id="UP000006591">
    <property type="component" value="Chromosome 10"/>
</dbReference>
<sequence>MEWRRRRPRMGGEQGWASVDLAASVASHDGSSGDHDRSSFLWRILGRLWCQWRPMTVVVEKEAHPSSPPLHLATAVMVEKAGEEGEVMAGIEDKTLVLDVHVFMVFLMFLFVRSVHVFLDTGDGSCSMHRIDSTRCIELAFLLHF</sequence>
<name>A0A0E0IR39_ORYNI</name>
<reference evidence="2" key="2">
    <citation type="submission" date="2018-04" db="EMBL/GenBank/DDBJ databases">
        <title>OnivRS2 (Oryza nivara Reference Sequence Version 2).</title>
        <authorList>
            <person name="Zhang J."/>
            <person name="Kudrna D."/>
            <person name="Lee S."/>
            <person name="Talag J."/>
            <person name="Rajasekar S."/>
            <person name="Welchert J."/>
            <person name="Hsing Y.-I."/>
            <person name="Wing R.A."/>
        </authorList>
    </citation>
    <scope>NUCLEOTIDE SEQUENCE [LARGE SCALE GENOMIC DNA]</scope>
</reference>